<dbReference type="SUPFAM" id="SSF52540">
    <property type="entry name" value="P-loop containing nucleoside triphosphate hydrolases"/>
    <property type="match status" value="1"/>
</dbReference>
<evidence type="ECO:0008006" key="9">
    <source>
        <dbReference type="Google" id="ProtNLM"/>
    </source>
</evidence>
<evidence type="ECO:0000313" key="8">
    <source>
        <dbReference type="Proteomes" id="UP000036426"/>
    </source>
</evidence>
<gene>
    <name evidence="7" type="ORF">ABT58_14935</name>
</gene>
<dbReference type="Proteomes" id="UP000036426">
    <property type="component" value="Unassembled WGS sequence"/>
</dbReference>
<organism evidence="7 8">
    <name type="scientific">Photobacterium aphoticum</name>
    <dbReference type="NCBI Taxonomy" id="754436"/>
    <lineage>
        <taxon>Bacteria</taxon>
        <taxon>Pseudomonadati</taxon>
        <taxon>Pseudomonadota</taxon>
        <taxon>Gammaproteobacteria</taxon>
        <taxon>Vibrionales</taxon>
        <taxon>Vibrionaceae</taxon>
        <taxon>Photobacterium</taxon>
    </lineage>
</organism>
<dbReference type="PANTHER" id="PTHR12812:SF0">
    <property type="entry name" value="HEPARAN-SULFATE 6-O-SULFOTRANSFERASE"/>
    <property type="match status" value="1"/>
</dbReference>
<keyword evidence="5" id="KW-0472">Membrane</keyword>
<dbReference type="PANTHER" id="PTHR12812">
    <property type="entry name" value="HEPARAN SULFATE 6-O-SULFOTRANSFERASE 3"/>
    <property type="match status" value="1"/>
</dbReference>
<proteinExistence type="predicted"/>
<evidence type="ECO:0000256" key="5">
    <source>
        <dbReference type="ARBA" id="ARBA00023136"/>
    </source>
</evidence>
<accession>A0A0J1GJY8</accession>
<sequence>MIRQLFKKQLQQPSCDTSNVVEANIEVKSTVKPLFFVHIPKTAGTSFRRALEEMQPMELDYGINARASSSLMHTHMYDSPDPYALKQVMGEAPFALTGHVHLQKYADFFDIRNIITFVREPIAQIVSHYNHYVTHHGYDGSFSKFYRAVPFRNVQARYINGFPVTLLGFTGLTEHYNDSLALINHGLELELAPLKQNIAAKTHQEKETLPQAVVDELAKLNQQDMRLYQQALGLHHQRMALFGQQKPWAHLHASVNSNDVLHGCAYFASGEEAVTLVVKINGEEQAIVTAQEFCGLFPKFNFPRQRYIGFSLPLSKWRDVGITELELVVSTTGQTYRVDLPERF</sequence>
<name>A0A0J1GJY8_9GAMM</name>
<dbReference type="InterPro" id="IPR027417">
    <property type="entry name" value="P-loop_NTPase"/>
</dbReference>
<evidence type="ECO:0000256" key="6">
    <source>
        <dbReference type="ARBA" id="ARBA00023180"/>
    </source>
</evidence>
<evidence type="ECO:0000256" key="1">
    <source>
        <dbReference type="ARBA" id="ARBA00004167"/>
    </source>
</evidence>
<dbReference type="AlphaFoldDB" id="A0A0J1GJY8"/>
<reference evidence="7 8" key="1">
    <citation type="submission" date="2015-05" db="EMBL/GenBank/DDBJ databases">
        <title>Photobacterium galathea sp. nov.</title>
        <authorList>
            <person name="Machado H."/>
            <person name="Gram L."/>
        </authorList>
    </citation>
    <scope>NUCLEOTIDE SEQUENCE [LARGE SCALE GENOMIC DNA]</scope>
    <source>
        <strain evidence="7 8">DSM 25995</strain>
    </source>
</reference>
<evidence type="ECO:0000256" key="4">
    <source>
        <dbReference type="ARBA" id="ARBA00022989"/>
    </source>
</evidence>
<dbReference type="Gene3D" id="3.40.50.300">
    <property type="entry name" value="P-loop containing nucleotide triphosphate hydrolases"/>
    <property type="match status" value="2"/>
</dbReference>
<keyword evidence="6" id="KW-0325">Glycoprotein</keyword>
<evidence type="ECO:0000256" key="2">
    <source>
        <dbReference type="ARBA" id="ARBA00022679"/>
    </source>
</evidence>
<evidence type="ECO:0000313" key="7">
    <source>
        <dbReference type="EMBL" id="KLU99773.1"/>
    </source>
</evidence>
<evidence type="ECO:0000256" key="3">
    <source>
        <dbReference type="ARBA" id="ARBA00022692"/>
    </source>
</evidence>
<dbReference type="InterPro" id="IPR010635">
    <property type="entry name" value="Heparan_SO4-6-sulfoTrfase"/>
</dbReference>
<dbReference type="RefSeq" id="WP_047875231.1">
    <property type="nucleotide sequence ID" value="NZ_BMYC01000003.1"/>
</dbReference>
<dbReference type="OrthoDB" id="7981249at2"/>
<dbReference type="PATRIC" id="fig|754436.4.peg.3165"/>
<keyword evidence="3" id="KW-0812">Transmembrane</keyword>
<comment type="subcellular location">
    <subcellularLocation>
        <location evidence="1">Membrane</location>
        <topology evidence="1">Single-pass membrane protein</topology>
    </subcellularLocation>
</comment>
<comment type="caution">
    <text evidence="7">The sequence shown here is derived from an EMBL/GenBank/DDBJ whole genome shotgun (WGS) entry which is preliminary data.</text>
</comment>
<dbReference type="GO" id="GO:0017095">
    <property type="term" value="F:heparan sulfate 6-sulfotransferase activity"/>
    <property type="evidence" value="ECO:0007669"/>
    <property type="project" value="TreeGrafter"/>
</dbReference>
<protein>
    <recommendedName>
        <fullName evidence="9">Sulfotransferase family protein</fullName>
    </recommendedName>
</protein>
<dbReference type="EMBL" id="LDOV01000027">
    <property type="protein sequence ID" value="KLU99773.1"/>
    <property type="molecule type" value="Genomic_DNA"/>
</dbReference>
<keyword evidence="4" id="KW-1133">Transmembrane helix</keyword>
<dbReference type="GO" id="GO:0016020">
    <property type="term" value="C:membrane"/>
    <property type="evidence" value="ECO:0007669"/>
    <property type="project" value="UniProtKB-SubCell"/>
</dbReference>
<keyword evidence="2" id="KW-0808">Transferase</keyword>
<keyword evidence="8" id="KW-1185">Reference proteome</keyword>